<dbReference type="InterPro" id="IPR000757">
    <property type="entry name" value="Beta-glucanase-like"/>
</dbReference>
<comment type="similarity">
    <text evidence="1">Belongs to the glycosyl hydrolase 16 family.</text>
</comment>
<keyword evidence="3" id="KW-0378">Hydrolase</keyword>
<keyword evidence="4" id="KW-1185">Reference proteome</keyword>
<dbReference type="PANTHER" id="PTHR10963:SF55">
    <property type="entry name" value="GLYCOSIDE HYDROLASE FAMILY 16 PROTEIN"/>
    <property type="match status" value="1"/>
</dbReference>
<dbReference type="InterPro" id="IPR013320">
    <property type="entry name" value="ConA-like_dom_sf"/>
</dbReference>
<evidence type="ECO:0000259" key="2">
    <source>
        <dbReference type="PROSITE" id="PS51762"/>
    </source>
</evidence>
<name>A0ABS5FKE8_9BRAD</name>
<dbReference type="PROSITE" id="PS51762">
    <property type="entry name" value="GH16_2"/>
    <property type="match status" value="1"/>
</dbReference>
<dbReference type="CDD" id="cd08023">
    <property type="entry name" value="GH16_laminarinase_like"/>
    <property type="match status" value="1"/>
</dbReference>
<evidence type="ECO:0000313" key="4">
    <source>
        <dbReference type="Proteomes" id="UP001315278"/>
    </source>
</evidence>
<comment type="caution">
    <text evidence="3">The sequence shown here is derived from an EMBL/GenBank/DDBJ whole genome shotgun (WGS) entry which is preliminary data.</text>
</comment>
<gene>
    <name evidence="3" type="ORF">JQ615_17315</name>
</gene>
<accession>A0ABS5FKE8</accession>
<dbReference type="PANTHER" id="PTHR10963">
    <property type="entry name" value="GLYCOSYL HYDROLASE-RELATED"/>
    <property type="match status" value="1"/>
</dbReference>
<dbReference type="EMBL" id="JAFCJH010000016">
    <property type="protein sequence ID" value="MBR0797154.1"/>
    <property type="molecule type" value="Genomic_DNA"/>
</dbReference>
<organism evidence="3 4">
    <name type="scientific">Bradyrhizobium jicamae</name>
    <dbReference type="NCBI Taxonomy" id="280332"/>
    <lineage>
        <taxon>Bacteria</taxon>
        <taxon>Pseudomonadati</taxon>
        <taxon>Pseudomonadota</taxon>
        <taxon>Alphaproteobacteria</taxon>
        <taxon>Hyphomicrobiales</taxon>
        <taxon>Nitrobacteraceae</taxon>
        <taxon>Bradyrhizobium</taxon>
    </lineage>
</organism>
<evidence type="ECO:0000256" key="1">
    <source>
        <dbReference type="ARBA" id="ARBA00006865"/>
    </source>
</evidence>
<dbReference type="InterPro" id="IPR050546">
    <property type="entry name" value="Glycosyl_Hydrlase_16"/>
</dbReference>
<dbReference type="Pfam" id="PF00722">
    <property type="entry name" value="Glyco_hydro_16"/>
    <property type="match status" value="1"/>
</dbReference>
<evidence type="ECO:0000313" key="3">
    <source>
        <dbReference type="EMBL" id="MBR0797154.1"/>
    </source>
</evidence>
<sequence length="479" mass="52563">MSGVRDAANVGALGVHNPSAGAATSVSDSTLFTKILKHALAVAMMISAAPPIKPAWSAGWELVFSDEFDGNKLDRTKWATRYIYNHETMDHFNDENQRYRDNHVVSDGVLSLIAKKMEGPNLFESAMIRSHRTFYYGYYEARVFLPNAKGVWPAFWLEADYDIDGKTWHPPEADIFEFVINGVEDKANSLHSNVVAPFSEKEYTYVDKNFLLKFQNLYGSEDLNLGWHTVGYVWAPDKVSFFWDGKLIYTRNYRWLRNDGQLGPPAHVDLNFAVGGSKWAGRHGIDEAAFPQAFKIDYVRVCQYTNSNKGARQCGPGSLTPDPKQFGYTTTINDMPKPIFESISKVAGRQVSAGVASLGTTDPVSVEIPLKIPEDYASNRTLQAWVVDEATGSTVAVASAKVDPSALRKRPDGASIVDLALPALPRAGSYVLAAKLTSEVSGDKGARSITPSPVACSTGIVQPPKALSCRLVSLKVQGR</sequence>
<dbReference type="SUPFAM" id="SSF49899">
    <property type="entry name" value="Concanavalin A-like lectins/glucanases"/>
    <property type="match status" value="1"/>
</dbReference>
<proteinExistence type="inferred from homology"/>
<dbReference type="GO" id="GO:0016787">
    <property type="term" value="F:hydrolase activity"/>
    <property type="evidence" value="ECO:0007669"/>
    <property type="project" value="UniProtKB-KW"/>
</dbReference>
<feature type="domain" description="GH16" evidence="2">
    <location>
        <begin position="45"/>
        <end position="307"/>
    </location>
</feature>
<dbReference type="Gene3D" id="2.60.120.200">
    <property type="match status" value="1"/>
</dbReference>
<protein>
    <submittedName>
        <fullName evidence="3">Glycoside hydrolase family 16 protein</fullName>
    </submittedName>
</protein>
<reference evidence="4" key="1">
    <citation type="journal article" date="2021" name="ISME J.">
        <title>Evolutionary origin and ecological implication of a unique nif island in free-living Bradyrhizobium lineages.</title>
        <authorList>
            <person name="Tao J."/>
        </authorList>
    </citation>
    <scope>NUCLEOTIDE SEQUENCE [LARGE SCALE GENOMIC DNA]</scope>
    <source>
        <strain evidence="4">SZCCT0434</strain>
    </source>
</reference>
<dbReference type="Proteomes" id="UP001315278">
    <property type="component" value="Unassembled WGS sequence"/>
</dbReference>